<reference evidence="1 2" key="1">
    <citation type="submission" date="2014-04" db="EMBL/GenBank/DDBJ databases">
        <title>Evolutionary Origins and Diversification of the Mycorrhizal Mutualists.</title>
        <authorList>
            <consortium name="DOE Joint Genome Institute"/>
            <consortium name="Mycorrhizal Genomics Consortium"/>
            <person name="Kohler A."/>
            <person name="Kuo A."/>
            <person name="Nagy L.G."/>
            <person name="Floudas D."/>
            <person name="Copeland A."/>
            <person name="Barry K.W."/>
            <person name="Cichocki N."/>
            <person name="Veneault-Fourrey C."/>
            <person name="LaButti K."/>
            <person name="Lindquist E.A."/>
            <person name="Lipzen A."/>
            <person name="Lundell T."/>
            <person name="Morin E."/>
            <person name="Murat C."/>
            <person name="Riley R."/>
            <person name="Ohm R."/>
            <person name="Sun H."/>
            <person name="Tunlid A."/>
            <person name="Henrissat B."/>
            <person name="Grigoriev I.V."/>
            <person name="Hibbett D.S."/>
            <person name="Martin F."/>
        </authorList>
    </citation>
    <scope>NUCLEOTIDE SEQUENCE [LARGE SCALE GENOMIC DNA]</scope>
    <source>
        <strain evidence="1 2">Koide BX008</strain>
    </source>
</reference>
<sequence length="62" mass="7338">MDYKWVKVCVTWRGLKSSPSPLRLQPKPGRRELANYNHLYLHPKSVSISVQLQICRRQSMQQ</sequence>
<dbReference type="Proteomes" id="UP000054549">
    <property type="component" value="Unassembled WGS sequence"/>
</dbReference>
<dbReference type="EMBL" id="KN818484">
    <property type="protein sequence ID" value="KIL55682.1"/>
    <property type="molecule type" value="Genomic_DNA"/>
</dbReference>
<protein>
    <submittedName>
        <fullName evidence="1">Uncharacterized protein</fullName>
    </submittedName>
</protein>
<dbReference type="HOGENOM" id="CLU_2903717_0_0_1"/>
<accession>A0A0C2W3K2</accession>
<dbReference type="InParanoid" id="A0A0C2W3K2"/>
<evidence type="ECO:0000313" key="2">
    <source>
        <dbReference type="Proteomes" id="UP000054549"/>
    </source>
</evidence>
<name>A0A0C2W3K2_AMAMK</name>
<dbReference type="AlphaFoldDB" id="A0A0C2W3K2"/>
<evidence type="ECO:0000313" key="1">
    <source>
        <dbReference type="EMBL" id="KIL55682.1"/>
    </source>
</evidence>
<organism evidence="1 2">
    <name type="scientific">Amanita muscaria (strain Koide BX008)</name>
    <dbReference type="NCBI Taxonomy" id="946122"/>
    <lineage>
        <taxon>Eukaryota</taxon>
        <taxon>Fungi</taxon>
        <taxon>Dikarya</taxon>
        <taxon>Basidiomycota</taxon>
        <taxon>Agaricomycotina</taxon>
        <taxon>Agaricomycetes</taxon>
        <taxon>Agaricomycetidae</taxon>
        <taxon>Agaricales</taxon>
        <taxon>Pluteineae</taxon>
        <taxon>Amanitaceae</taxon>
        <taxon>Amanita</taxon>
    </lineage>
</organism>
<proteinExistence type="predicted"/>
<keyword evidence="2" id="KW-1185">Reference proteome</keyword>
<gene>
    <name evidence="1" type="ORF">M378DRAFT_173421</name>
</gene>